<name>A0A8T2N0D1_9TELE</name>
<dbReference type="SUPFAM" id="SSF48403">
    <property type="entry name" value="Ankyrin repeat"/>
    <property type="match status" value="1"/>
</dbReference>
<accession>A0A8T2N0D1</accession>
<comment type="caution">
    <text evidence="2">The sequence shown here is derived from an EMBL/GenBank/DDBJ whole genome shotgun (WGS) entry which is preliminary data.</text>
</comment>
<gene>
    <name evidence="2" type="ORF">JZ751_012819</name>
</gene>
<evidence type="ECO:0008006" key="4">
    <source>
        <dbReference type="Google" id="ProtNLM"/>
    </source>
</evidence>
<dbReference type="SMART" id="SM00248">
    <property type="entry name" value="ANK"/>
    <property type="match status" value="2"/>
</dbReference>
<protein>
    <recommendedName>
        <fullName evidence="4">Ankyrin repeat domain-containing protein 9</fullName>
    </recommendedName>
</protein>
<dbReference type="EMBL" id="JAFBMS010000206">
    <property type="protein sequence ID" value="KAG9333306.1"/>
    <property type="molecule type" value="Genomic_DNA"/>
</dbReference>
<proteinExistence type="predicted"/>
<evidence type="ECO:0000256" key="1">
    <source>
        <dbReference type="SAM" id="MobiDB-lite"/>
    </source>
</evidence>
<organism evidence="2 3">
    <name type="scientific">Albula glossodonta</name>
    <name type="common">roundjaw bonefish</name>
    <dbReference type="NCBI Taxonomy" id="121402"/>
    <lineage>
        <taxon>Eukaryota</taxon>
        <taxon>Metazoa</taxon>
        <taxon>Chordata</taxon>
        <taxon>Craniata</taxon>
        <taxon>Vertebrata</taxon>
        <taxon>Euteleostomi</taxon>
        <taxon>Actinopterygii</taxon>
        <taxon>Neopterygii</taxon>
        <taxon>Teleostei</taxon>
        <taxon>Albuliformes</taxon>
        <taxon>Albulidae</taxon>
        <taxon>Albula</taxon>
    </lineage>
</organism>
<sequence>MPWDVGVFDSRADYKSEKQCQKTSFAFYQAVRDLLPVWVLEDMRTMEVFHWEEDGRACAYSPSEALLYALVHDHQPYARYLLNTYSVSALEMPSKSFCCCQLSTTPHLSMAVRYNRSSILKMILNSAKDFSEEERLSYLNRRGCVHVEGGKTALHLACDLVRPECLILLLGHSACPYVTDRTGNTPLDCLLSQIGHSDLDMRLKHICLGYLILFMPNFRFQMKGQLRDNAALWQRLIGEQAYRWLSGQAPPSLFVQAMQKLIETVSAEQLESLPLPDFLRPLDFRLQCDISTPGCDIILDRQGNPAPQQIPYLTSCDDLTEAGPLQKNNKTKPTRLSSSGAQG</sequence>
<dbReference type="AlphaFoldDB" id="A0A8T2N0D1"/>
<dbReference type="Gene3D" id="1.25.40.20">
    <property type="entry name" value="Ankyrin repeat-containing domain"/>
    <property type="match status" value="1"/>
</dbReference>
<dbReference type="InterPro" id="IPR052391">
    <property type="entry name" value="E3_Ligase-Neurotoxin"/>
</dbReference>
<dbReference type="Proteomes" id="UP000824540">
    <property type="component" value="Unassembled WGS sequence"/>
</dbReference>
<dbReference type="OrthoDB" id="45365at2759"/>
<dbReference type="FunFam" id="1.25.40.20:FF:000765">
    <property type="entry name" value="Ankyrin repeat domain 9"/>
    <property type="match status" value="1"/>
</dbReference>
<evidence type="ECO:0000313" key="2">
    <source>
        <dbReference type="EMBL" id="KAG9333306.1"/>
    </source>
</evidence>
<dbReference type="Pfam" id="PF00023">
    <property type="entry name" value="Ank"/>
    <property type="match status" value="1"/>
</dbReference>
<feature type="compositionally biased region" description="Polar residues" evidence="1">
    <location>
        <begin position="334"/>
        <end position="343"/>
    </location>
</feature>
<reference evidence="2" key="1">
    <citation type="thesis" date="2021" institute="BYU ScholarsArchive" country="Provo, UT, USA">
        <title>Applications of and Algorithms for Genome Assembly and Genomic Analyses with an Emphasis on Marine Teleosts.</title>
        <authorList>
            <person name="Pickett B.D."/>
        </authorList>
    </citation>
    <scope>NUCLEOTIDE SEQUENCE</scope>
    <source>
        <strain evidence="2">HI-2016</strain>
    </source>
</reference>
<dbReference type="PANTHER" id="PTHR24133:SF16">
    <property type="entry name" value="ANKYRIN REPEAT DOMAIN-CONTAINING PROTEIN 9"/>
    <property type="match status" value="1"/>
</dbReference>
<feature type="region of interest" description="Disordered" evidence="1">
    <location>
        <begin position="321"/>
        <end position="343"/>
    </location>
</feature>
<evidence type="ECO:0000313" key="3">
    <source>
        <dbReference type="Proteomes" id="UP000824540"/>
    </source>
</evidence>
<dbReference type="InterPro" id="IPR036770">
    <property type="entry name" value="Ankyrin_rpt-contain_sf"/>
</dbReference>
<dbReference type="PANTHER" id="PTHR24133">
    <property type="entry name" value="ANKYRIN DOMAIN-CONTAINING"/>
    <property type="match status" value="1"/>
</dbReference>
<keyword evidence="3" id="KW-1185">Reference proteome</keyword>
<dbReference type="InterPro" id="IPR002110">
    <property type="entry name" value="Ankyrin_rpt"/>
</dbReference>